<reference evidence="3 4" key="1">
    <citation type="journal article" date="2013" name="Genome Biol. Evol.">
        <title>Genomes of Stigonematalean cyanobacteria (subsection V) and the evolution of oxygenic photosynthesis from prokaryotes to plastids.</title>
        <authorList>
            <person name="Dagan T."/>
            <person name="Roettger M."/>
            <person name="Stucken K."/>
            <person name="Landan G."/>
            <person name="Koch R."/>
            <person name="Major P."/>
            <person name="Gould S.B."/>
            <person name="Goremykin V.V."/>
            <person name="Rippka R."/>
            <person name="Tandeau de Marsac N."/>
            <person name="Gugger M."/>
            <person name="Lockhart P.J."/>
            <person name="Allen J.F."/>
            <person name="Brune I."/>
            <person name="Maus I."/>
            <person name="Puhler A."/>
            <person name="Martin W.F."/>
        </authorList>
    </citation>
    <scope>NUCLEOTIDE SEQUENCE [LARGE SCALE GENOMIC DNA]</scope>
    <source>
        <strain evidence="3 4">PCC 7110</strain>
    </source>
</reference>
<evidence type="ECO:0000313" key="4">
    <source>
        <dbReference type="Proteomes" id="UP000076925"/>
    </source>
</evidence>
<keyword evidence="4" id="KW-1185">Reference proteome</keyword>
<dbReference type="AlphaFoldDB" id="A0A139WR76"/>
<dbReference type="OrthoDB" id="478481at2"/>
<feature type="domain" description="DUF5895" evidence="2">
    <location>
        <begin position="50"/>
        <end position="194"/>
    </location>
</feature>
<sequence>MPNKTENAKTQTPNEVNEANELNEPTEPTESNEQETDAEYRQKAEKYSLQEYTGTLDSIPICQILNEKDTPGLFVKEKVLGLIGWMGSEPNYEHTFRSGSVESGVLFKSPKMHVVTKSLRLIEDRETKEILASYETPEGKQLYEELKEKEQVTLRTLYLIYLVGDNQKLLHEIPLILSVKGIAAARFGEALKEFRVKLEVAYGRFMKQGYSPKDKRFHSMGIFCPTFTASLEPKEATSKEKKSWVAVIGSYAAPNADGSNIRDFLNVEETREQTIHPLAGSEQYFSKPLLKAAENTHKQLEEPEIPPESLQTSQPITPPVVKGTTVVDIDYENLPY</sequence>
<accession>A0A139WR76</accession>
<feature type="compositionally biased region" description="Polar residues" evidence="1">
    <location>
        <begin position="1"/>
        <end position="17"/>
    </location>
</feature>
<feature type="region of interest" description="Disordered" evidence="1">
    <location>
        <begin position="296"/>
        <end position="319"/>
    </location>
</feature>
<dbReference type="RefSeq" id="WP_017741134.1">
    <property type="nucleotide sequence ID" value="NZ_KQ976355.1"/>
</dbReference>
<dbReference type="EMBL" id="ANNX02000064">
    <property type="protein sequence ID" value="KYC34936.1"/>
    <property type="molecule type" value="Genomic_DNA"/>
</dbReference>
<dbReference type="Proteomes" id="UP000076925">
    <property type="component" value="Unassembled WGS sequence"/>
</dbReference>
<organism evidence="3 4">
    <name type="scientific">Scytonema hofmannii PCC 7110</name>
    <dbReference type="NCBI Taxonomy" id="128403"/>
    <lineage>
        <taxon>Bacteria</taxon>
        <taxon>Bacillati</taxon>
        <taxon>Cyanobacteriota</taxon>
        <taxon>Cyanophyceae</taxon>
        <taxon>Nostocales</taxon>
        <taxon>Scytonemataceae</taxon>
        <taxon>Scytonema</taxon>
    </lineage>
</organism>
<gene>
    <name evidence="3" type="ORF">WA1_50395</name>
</gene>
<feature type="region of interest" description="Disordered" evidence="1">
    <location>
        <begin position="1"/>
        <end position="42"/>
    </location>
</feature>
<proteinExistence type="predicted"/>
<dbReference type="STRING" id="128403.WA1_50395"/>
<evidence type="ECO:0000256" key="1">
    <source>
        <dbReference type="SAM" id="MobiDB-lite"/>
    </source>
</evidence>
<protein>
    <recommendedName>
        <fullName evidence="2">DUF5895 domain-containing protein</fullName>
    </recommendedName>
</protein>
<evidence type="ECO:0000313" key="3">
    <source>
        <dbReference type="EMBL" id="KYC34936.1"/>
    </source>
</evidence>
<dbReference type="Pfam" id="PF19247">
    <property type="entry name" value="DUF5895"/>
    <property type="match status" value="1"/>
</dbReference>
<dbReference type="InterPro" id="IPR045414">
    <property type="entry name" value="DUF5895"/>
</dbReference>
<comment type="caution">
    <text evidence="3">The sequence shown here is derived from an EMBL/GenBank/DDBJ whole genome shotgun (WGS) entry which is preliminary data.</text>
</comment>
<name>A0A139WR76_9CYAN</name>
<evidence type="ECO:0000259" key="2">
    <source>
        <dbReference type="Pfam" id="PF19247"/>
    </source>
</evidence>